<keyword evidence="3" id="KW-1185">Reference proteome</keyword>
<keyword evidence="1" id="KW-0812">Transmembrane</keyword>
<dbReference type="PaxDb" id="4113-PGSC0003DMT400050938"/>
<protein>
    <submittedName>
        <fullName evidence="2">Late blight resistance protein</fullName>
    </submittedName>
</protein>
<feature type="transmembrane region" description="Helical" evidence="1">
    <location>
        <begin position="35"/>
        <end position="54"/>
    </location>
</feature>
<keyword evidence="1" id="KW-0472">Membrane</keyword>
<evidence type="ECO:0000313" key="3">
    <source>
        <dbReference type="Proteomes" id="UP000011115"/>
    </source>
</evidence>
<proteinExistence type="predicted"/>
<reference evidence="2" key="2">
    <citation type="submission" date="2015-06" db="UniProtKB">
        <authorList>
            <consortium name="EnsemblPlants"/>
        </authorList>
    </citation>
    <scope>IDENTIFICATION</scope>
    <source>
        <strain evidence="2">DM1-3 516 R44</strain>
    </source>
</reference>
<dbReference type="HOGENOM" id="CLU_2946251_0_0_1"/>
<keyword evidence="1" id="KW-1133">Transmembrane helix</keyword>
<dbReference type="AlphaFoldDB" id="M1BR32"/>
<evidence type="ECO:0000313" key="2">
    <source>
        <dbReference type="EnsemblPlants" id="PGSC0003DMT400050938"/>
    </source>
</evidence>
<sequence length="60" mass="6538">MQTHVPRISILYAVDLAEHSRVSGEPPCFPEDSDILFLLVVLLGCCGVCPNIHLSMLEAS</sequence>
<dbReference type="EnsemblPlants" id="PGSC0003DMT400050938">
    <property type="protein sequence ID" value="PGSC0003DMT400050938"/>
    <property type="gene ID" value="PGSC0003DMG402019781"/>
</dbReference>
<organism evidence="2 3">
    <name type="scientific">Solanum tuberosum</name>
    <name type="common">Potato</name>
    <dbReference type="NCBI Taxonomy" id="4113"/>
    <lineage>
        <taxon>Eukaryota</taxon>
        <taxon>Viridiplantae</taxon>
        <taxon>Streptophyta</taxon>
        <taxon>Embryophyta</taxon>
        <taxon>Tracheophyta</taxon>
        <taxon>Spermatophyta</taxon>
        <taxon>Magnoliopsida</taxon>
        <taxon>eudicotyledons</taxon>
        <taxon>Gunneridae</taxon>
        <taxon>Pentapetalae</taxon>
        <taxon>asterids</taxon>
        <taxon>lamiids</taxon>
        <taxon>Solanales</taxon>
        <taxon>Solanaceae</taxon>
        <taxon>Solanoideae</taxon>
        <taxon>Solaneae</taxon>
        <taxon>Solanum</taxon>
    </lineage>
</organism>
<dbReference type="InParanoid" id="M1BR32"/>
<accession>M1BR32</accession>
<evidence type="ECO:0000256" key="1">
    <source>
        <dbReference type="SAM" id="Phobius"/>
    </source>
</evidence>
<dbReference type="Proteomes" id="UP000011115">
    <property type="component" value="Unassembled WGS sequence"/>
</dbReference>
<name>M1BR32_SOLTU</name>
<reference evidence="3" key="1">
    <citation type="journal article" date="2011" name="Nature">
        <title>Genome sequence and analysis of the tuber crop potato.</title>
        <authorList>
            <consortium name="The Potato Genome Sequencing Consortium"/>
        </authorList>
    </citation>
    <scope>NUCLEOTIDE SEQUENCE [LARGE SCALE GENOMIC DNA]</scope>
    <source>
        <strain evidence="3">cv. DM1-3 516 R44</strain>
    </source>
</reference>
<dbReference type="Gramene" id="PGSC0003DMT400050938">
    <property type="protein sequence ID" value="PGSC0003DMT400050938"/>
    <property type="gene ID" value="PGSC0003DMG402019781"/>
</dbReference>